<organism evidence="3 4">
    <name type="scientific">Streptomyces gottesmaniae</name>
    <dbReference type="NCBI Taxonomy" id="3075518"/>
    <lineage>
        <taxon>Bacteria</taxon>
        <taxon>Bacillati</taxon>
        <taxon>Actinomycetota</taxon>
        <taxon>Actinomycetes</taxon>
        <taxon>Kitasatosporales</taxon>
        <taxon>Streptomycetaceae</taxon>
        <taxon>Streptomyces</taxon>
    </lineage>
</organism>
<dbReference type="EMBL" id="JAVRFJ010000047">
    <property type="protein sequence ID" value="MDT0573194.1"/>
    <property type="molecule type" value="Genomic_DNA"/>
</dbReference>
<sequence>MATEKFEGTGPGRGRSGGAHEDPAAGVPVAAAAGAFGAAPVVTACPRCGATGPAVRTVPEACAAPDSPASGLSDRLAKAPGTHTRFDSFAHFLEGMVLAGIGAGLAYNGVQDDKPHYTIGGAVLTALLLVGTLWVIRGESRERAAVAAGRPRAEELWQAAHHCASCDSVFYPTGSPWPGPLTTDQFRKYVWTEAGYDQQMDERLRTVELPPRAPADPTGPLGPTAPGGTPGHA</sequence>
<feature type="region of interest" description="Disordered" evidence="1">
    <location>
        <begin position="1"/>
        <end position="23"/>
    </location>
</feature>
<keyword evidence="2" id="KW-0472">Membrane</keyword>
<comment type="caution">
    <text evidence="3">The sequence shown here is derived from an EMBL/GenBank/DDBJ whole genome shotgun (WGS) entry which is preliminary data.</text>
</comment>
<evidence type="ECO:0008006" key="5">
    <source>
        <dbReference type="Google" id="ProtNLM"/>
    </source>
</evidence>
<dbReference type="RefSeq" id="WP_311592443.1">
    <property type="nucleotide sequence ID" value="NZ_JAVRFJ010000047.1"/>
</dbReference>
<feature type="region of interest" description="Disordered" evidence="1">
    <location>
        <begin position="210"/>
        <end position="233"/>
    </location>
</feature>
<keyword evidence="2" id="KW-1133">Transmembrane helix</keyword>
<feature type="transmembrane region" description="Helical" evidence="2">
    <location>
        <begin position="92"/>
        <end position="110"/>
    </location>
</feature>
<keyword evidence="2" id="KW-0812">Transmembrane</keyword>
<name>A0ABU2ZC54_9ACTN</name>
<feature type="transmembrane region" description="Helical" evidence="2">
    <location>
        <begin position="116"/>
        <end position="136"/>
    </location>
</feature>
<dbReference type="Proteomes" id="UP001180737">
    <property type="component" value="Unassembled WGS sequence"/>
</dbReference>
<keyword evidence="4" id="KW-1185">Reference proteome</keyword>
<evidence type="ECO:0000256" key="2">
    <source>
        <dbReference type="SAM" id="Phobius"/>
    </source>
</evidence>
<feature type="compositionally biased region" description="Low complexity" evidence="1">
    <location>
        <begin position="215"/>
        <end position="227"/>
    </location>
</feature>
<evidence type="ECO:0000313" key="4">
    <source>
        <dbReference type="Proteomes" id="UP001180737"/>
    </source>
</evidence>
<reference evidence="3" key="1">
    <citation type="submission" date="2024-05" db="EMBL/GenBank/DDBJ databases">
        <title>30 novel species of actinomycetes from the DSMZ collection.</title>
        <authorList>
            <person name="Nouioui I."/>
        </authorList>
    </citation>
    <scope>NUCLEOTIDE SEQUENCE</scope>
    <source>
        <strain evidence="3">DSM 3412</strain>
    </source>
</reference>
<evidence type="ECO:0000313" key="3">
    <source>
        <dbReference type="EMBL" id="MDT0573194.1"/>
    </source>
</evidence>
<accession>A0ABU2ZC54</accession>
<evidence type="ECO:0000256" key="1">
    <source>
        <dbReference type="SAM" id="MobiDB-lite"/>
    </source>
</evidence>
<protein>
    <recommendedName>
        <fullName evidence="5">Integral membrane protein</fullName>
    </recommendedName>
</protein>
<proteinExistence type="predicted"/>
<gene>
    <name evidence="3" type="ORF">RM704_38040</name>
</gene>